<sequence length="77" mass="8755">MPRRENLSEDKITKLLSELDEEWKKDSSESLYCSEDDGKTGCVLDSLGSESSDDKDIKVILPPYQTNESYRTGKGHR</sequence>
<gene>
    <name evidence="1" type="ORF">OCTVUL_1B017701</name>
</gene>
<dbReference type="AlphaFoldDB" id="A0AA36FBA0"/>
<keyword evidence="2" id="KW-1185">Reference proteome</keyword>
<protein>
    <submittedName>
        <fullName evidence="1">Uncharacterized protein</fullName>
    </submittedName>
</protein>
<proteinExistence type="predicted"/>
<name>A0AA36FBA0_OCTVU</name>
<evidence type="ECO:0000313" key="2">
    <source>
        <dbReference type="Proteomes" id="UP001162480"/>
    </source>
</evidence>
<evidence type="ECO:0000313" key="1">
    <source>
        <dbReference type="EMBL" id="CAI9730984.1"/>
    </source>
</evidence>
<reference evidence="1" key="1">
    <citation type="submission" date="2023-08" db="EMBL/GenBank/DDBJ databases">
        <authorList>
            <person name="Alioto T."/>
            <person name="Alioto T."/>
            <person name="Gomez Garrido J."/>
        </authorList>
    </citation>
    <scope>NUCLEOTIDE SEQUENCE</scope>
</reference>
<accession>A0AA36FBA0</accession>
<dbReference type="EMBL" id="OX597825">
    <property type="protein sequence ID" value="CAI9730984.1"/>
    <property type="molecule type" value="Genomic_DNA"/>
</dbReference>
<dbReference type="Proteomes" id="UP001162480">
    <property type="component" value="Chromosome 12"/>
</dbReference>
<organism evidence="1 2">
    <name type="scientific">Octopus vulgaris</name>
    <name type="common">Common octopus</name>
    <dbReference type="NCBI Taxonomy" id="6645"/>
    <lineage>
        <taxon>Eukaryota</taxon>
        <taxon>Metazoa</taxon>
        <taxon>Spiralia</taxon>
        <taxon>Lophotrochozoa</taxon>
        <taxon>Mollusca</taxon>
        <taxon>Cephalopoda</taxon>
        <taxon>Coleoidea</taxon>
        <taxon>Octopodiformes</taxon>
        <taxon>Octopoda</taxon>
        <taxon>Incirrata</taxon>
        <taxon>Octopodidae</taxon>
        <taxon>Octopus</taxon>
    </lineage>
</organism>